<keyword evidence="3" id="KW-1185">Reference proteome</keyword>
<feature type="transmembrane region" description="Helical" evidence="1">
    <location>
        <begin position="12"/>
        <end position="30"/>
    </location>
</feature>
<keyword evidence="1" id="KW-1133">Transmembrane helix</keyword>
<comment type="caution">
    <text evidence="2">The sequence shown here is derived from an EMBL/GenBank/DDBJ whole genome shotgun (WGS) entry which is preliminary data.</text>
</comment>
<sequence length="87" mass="9219">MSELITTYPLPFAVMAVVALVVAVLLWRLVVSAAMGACGLYSLAVHGEHTVAALVALCLLICAAVLVADPKSSPRRSVRMRRQEVTA</sequence>
<evidence type="ECO:0000313" key="3">
    <source>
        <dbReference type="Proteomes" id="UP001225605"/>
    </source>
</evidence>
<dbReference type="EMBL" id="NSDM01000001">
    <property type="protein sequence ID" value="MDQ2582602.1"/>
    <property type="molecule type" value="Genomic_DNA"/>
</dbReference>
<proteinExistence type="predicted"/>
<gene>
    <name evidence="2" type="ORF">CKY47_01095</name>
</gene>
<keyword evidence="1" id="KW-0472">Membrane</keyword>
<dbReference type="Proteomes" id="UP001225605">
    <property type="component" value="Unassembled WGS sequence"/>
</dbReference>
<accession>A0ABU0WT54</accession>
<reference evidence="2 3" key="1">
    <citation type="submission" date="2017-06" db="EMBL/GenBank/DDBJ databases">
        <title>Cultured bacterium strain Saccharothrix yanglingensis Hhs.015.</title>
        <authorList>
            <person name="Xia Y."/>
        </authorList>
    </citation>
    <scope>NUCLEOTIDE SEQUENCE [LARGE SCALE GENOMIC DNA]</scope>
    <source>
        <strain evidence="2 3">Hhs.015</strain>
    </source>
</reference>
<organism evidence="2 3">
    <name type="scientific">Saccharothrix yanglingensis</name>
    <dbReference type="NCBI Taxonomy" id="659496"/>
    <lineage>
        <taxon>Bacteria</taxon>
        <taxon>Bacillati</taxon>
        <taxon>Actinomycetota</taxon>
        <taxon>Actinomycetes</taxon>
        <taxon>Pseudonocardiales</taxon>
        <taxon>Pseudonocardiaceae</taxon>
        <taxon>Saccharothrix</taxon>
    </lineage>
</organism>
<evidence type="ECO:0000256" key="1">
    <source>
        <dbReference type="SAM" id="Phobius"/>
    </source>
</evidence>
<name>A0ABU0WT54_9PSEU</name>
<dbReference type="RefSeq" id="WP_306743683.1">
    <property type="nucleotide sequence ID" value="NZ_NSDM01000001.1"/>
</dbReference>
<evidence type="ECO:0000313" key="2">
    <source>
        <dbReference type="EMBL" id="MDQ2582602.1"/>
    </source>
</evidence>
<feature type="transmembrane region" description="Helical" evidence="1">
    <location>
        <begin position="50"/>
        <end position="68"/>
    </location>
</feature>
<protein>
    <submittedName>
        <fullName evidence="2">Uncharacterized protein</fullName>
    </submittedName>
</protein>
<keyword evidence="1" id="KW-0812">Transmembrane</keyword>